<organism evidence="1 2">
    <name type="scientific">Halomarina rubra</name>
    <dbReference type="NCBI Taxonomy" id="2071873"/>
    <lineage>
        <taxon>Archaea</taxon>
        <taxon>Methanobacteriati</taxon>
        <taxon>Methanobacteriota</taxon>
        <taxon>Stenosarchaea group</taxon>
        <taxon>Halobacteria</taxon>
        <taxon>Halobacteriales</taxon>
        <taxon>Natronomonadaceae</taxon>
        <taxon>Halomarina</taxon>
    </lineage>
</organism>
<accession>A0ABD6ARP1</accession>
<sequence length="153" mass="16717">MNSDIPKSILFVTISLLVTTPLIAGPVIGLADFTTEPWGEVSITEAPGSATIDQVNESNLRFDTPPVIANVSNVRGSPVLVYKVHIPELQYYNTGLQYLSESDSTVVLDTPNGSLSSEEVQNETYNAVVELELRSRDKAEKIHTSNITVEVRK</sequence>
<proteinExistence type="predicted"/>
<reference evidence="1 2" key="1">
    <citation type="journal article" date="2019" name="Int. J. Syst. Evol. Microbiol.">
        <title>The Global Catalogue of Microorganisms (GCM) 10K type strain sequencing project: providing services to taxonomists for standard genome sequencing and annotation.</title>
        <authorList>
            <consortium name="The Broad Institute Genomics Platform"/>
            <consortium name="The Broad Institute Genome Sequencing Center for Infectious Disease"/>
            <person name="Wu L."/>
            <person name="Ma J."/>
        </authorList>
    </citation>
    <scope>NUCLEOTIDE SEQUENCE [LARGE SCALE GENOMIC DNA]</scope>
    <source>
        <strain evidence="1 2">CGMCC 1.12563</strain>
    </source>
</reference>
<comment type="caution">
    <text evidence="1">The sequence shown here is derived from an EMBL/GenBank/DDBJ whole genome shotgun (WGS) entry which is preliminary data.</text>
</comment>
<dbReference type="EMBL" id="JBHUDC010000002">
    <property type="protein sequence ID" value="MFD1512528.1"/>
    <property type="molecule type" value="Genomic_DNA"/>
</dbReference>
<dbReference type="RefSeq" id="WP_250872504.1">
    <property type="nucleotide sequence ID" value="NZ_JALXFV010000002.1"/>
</dbReference>
<keyword evidence="2" id="KW-1185">Reference proteome</keyword>
<dbReference type="Proteomes" id="UP001597187">
    <property type="component" value="Unassembled WGS sequence"/>
</dbReference>
<gene>
    <name evidence="1" type="ORF">ACFSBT_04440</name>
</gene>
<dbReference type="AlphaFoldDB" id="A0ABD6ARP1"/>
<protein>
    <submittedName>
        <fullName evidence="1">Uncharacterized protein</fullName>
    </submittedName>
</protein>
<evidence type="ECO:0000313" key="1">
    <source>
        <dbReference type="EMBL" id="MFD1512528.1"/>
    </source>
</evidence>
<evidence type="ECO:0000313" key="2">
    <source>
        <dbReference type="Proteomes" id="UP001597187"/>
    </source>
</evidence>
<name>A0ABD6ARP1_9EURY</name>